<evidence type="ECO:0000313" key="3">
    <source>
        <dbReference type="Proteomes" id="UP001201980"/>
    </source>
</evidence>
<gene>
    <name evidence="2" type="ORF">MKZ38_005439</name>
</gene>
<sequence length="462" mass="49028">MTPIISTLALGLAIGLSHNALAAILVYDPADTIDPADWAADNDIYADYTAAFHSSQPSEIQGRYVFNENSTVMDHEDFSTDKNDTSVILVTDGAGLDLSYSKIEKWGYYSNLNDASFWGYNAAINVANTSLVNLDHVNITVHNGAANVYSYGTGTVVTIANSWLYSSGPASHGIYASGNGTAYVENVKGFSGGMRSSIYSGDSPAGYIHVRDSTGHTQGVGSACFYALGLIDAENVECDTEKAPTLFMDSDQNATLVGVSARAGMLASTVMFSSATRMEGAVLNLVDTRLESTGDDMPGLWFGNVVAQATIVGSDIVTKSGVLVVANTSQVTQEFDHFAGYEENASIQPAIVDVWVGESVLRGDLAAYNGSVVNWNLGNYSTWLGKAYYGYGTAGFNVTLDRTASWNLTGDTEVQVFWDEDCTLGNVYGGGFNIMYNQSAEGNAWLGGSTKELGGGGSLMPY</sequence>
<feature type="signal peptide" evidence="1">
    <location>
        <begin position="1"/>
        <end position="22"/>
    </location>
</feature>
<dbReference type="EMBL" id="JAKWBI020000325">
    <property type="protein sequence ID" value="KAJ2896553.1"/>
    <property type="molecule type" value="Genomic_DNA"/>
</dbReference>
<keyword evidence="3" id="KW-1185">Reference proteome</keyword>
<reference evidence="2" key="1">
    <citation type="submission" date="2022-07" db="EMBL/GenBank/DDBJ databases">
        <title>Draft genome sequence of Zalerion maritima ATCC 34329, a (micro)plastics degrading marine fungus.</title>
        <authorList>
            <person name="Paco A."/>
            <person name="Goncalves M.F.M."/>
            <person name="Rocha-Santos T.A.P."/>
            <person name="Alves A."/>
        </authorList>
    </citation>
    <scope>NUCLEOTIDE SEQUENCE</scope>
    <source>
        <strain evidence="2">ATCC 34329</strain>
    </source>
</reference>
<protein>
    <submittedName>
        <fullName evidence="2">Uncharacterized protein</fullName>
    </submittedName>
</protein>
<name>A0AAD5WNZ7_9PEZI</name>
<evidence type="ECO:0000256" key="1">
    <source>
        <dbReference type="SAM" id="SignalP"/>
    </source>
</evidence>
<accession>A0AAD5WNZ7</accession>
<dbReference type="Proteomes" id="UP001201980">
    <property type="component" value="Unassembled WGS sequence"/>
</dbReference>
<keyword evidence="1" id="KW-0732">Signal</keyword>
<dbReference type="AlphaFoldDB" id="A0AAD5WNZ7"/>
<comment type="caution">
    <text evidence="2">The sequence shown here is derived from an EMBL/GenBank/DDBJ whole genome shotgun (WGS) entry which is preliminary data.</text>
</comment>
<proteinExistence type="predicted"/>
<organism evidence="2 3">
    <name type="scientific">Zalerion maritima</name>
    <dbReference type="NCBI Taxonomy" id="339359"/>
    <lineage>
        <taxon>Eukaryota</taxon>
        <taxon>Fungi</taxon>
        <taxon>Dikarya</taxon>
        <taxon>Ascomycota</taxon>
        <taxon>Pezizomycotina</taxon>
        <taxon>Sordariomycetes</taxon>
        <taxon>Lulworthiomycetidae</taxon>
        <taxon>Lulworthiales</taxon>
        <taxon>Lulworthiaceae</taxon>
        <taxon>Zalerion</taxon>
    </lineage>
</organism>
<evidence type="ECO:0000313" key="2">
    <source>
        <dbReference type="EMBL" id="KAJ2896553.1"/>
    </source>
</evidence>
<feature type="chain" id="PRO_5042120408" evidence="1">
    <location>
        <begin position="23"/>
        <end position="462"/>
    </location>
</feature>